<proteinExistence type="predicted"/>
<gene>
    <name evidence="1" type="ORF">OLEA9_A092937</name>
</gene>
<evidence type="ECO:0000313" key="1">
    <source>
        <dbReference type="EMBL" id="CAA2997216.1"/>
    </source>
</evidence>
<accession>A0A8S0T118</accession>
<evidence type="ECO:0000313" key="2">
    <source>
        <dbReference type="Proteomes" id="UP000594638"/>
    </source>
</evidence>
<keyword evidence="2" id="KW-1185">Reference proteome</keyword>
<dbReference type="Gramene" id="OE9A092937T1">
    <property type="protein sequence ID" value="OE9A092937C1"/>
    <property type="gene ID" value="OE9A092937"/>
</dbReference>
<sequence>MVAEEVAVAVATEKKARSTVTEVAAQPAFKPKKGTVLPAKRRLVKRMVFDFIVQSIFSCFTVETAEHKSIRQLKNS</sequence>
<comment type="caution">
    <text evidence="1">The sequence shown here is derived from an EMBL/GenBank/DDBJ whole genome shotgun (WGS) entry which is preliminary data.</text>
</comment>
<dbReference type="Proteomes" id="UP000594638">
    <property type="component" value="Unassembled WGS sequence"/>
</dbReference>
<reference evidence="1 2" key="1">
    <citation type="submission" date="2019-12" db="EMBL/GenBank/DDBJ databases">
        <authorList>
            <person name="Alioto T."/>
            <person name="Alioto T."/>
            <person name="Gomez Garrido J."/>
        </authorList>
    </citation>
    <scope>NUCLEOTIDE SEQUENCE [LARGE SCALE GENOMIC DNA]</scope>
</reference>
<dbReference type="OrthoDB" id="1747351at2759"/>
<dbReference type="AlphaFoldDB" id="A0A8S0T118"/>
<organism evidence="1 2">
    <name type="scientific">Olea europaea subsp. europaea</name>
    <dbReference type="NCBI Taxonomy" id="158383"/>
    <lineage>
        <taxon>Eukaryota</taxon>
        <taxon>Viridiplantae</taxon>
        <taxon>Streptophyta</taxon>
        <taxon>Embryophyta</taxon>
        <taxon>Tracheophyta</taxon>
        <taxon>Spermatophyta</taxon>
        <taxon>Magnoliopsida</taxon>
        <taxon>eudicotyledons</taxon>
        <taxon>Gunneridae</taxon>
        <taxon>Pentapetalae</taxon>
        <taxon>asterids</taxon>
        <taxon>lamiids</taxon>
        <taxon>Lamiales</taxon>
        <taxon>Oleaceae</taxon>
        <taxon>Oleeae</taxon>
        <taxon>Olea</taxon>
    </lineage>
</organism>
<protein>
    <submittedName>
        <fullName evidence="1">Uncharacterized protein</fullName>
    </submittedName>
</protein>
<name>A0A8S0T118_OLEEU</name>
<dbReference type="EMBL" id="CACTIH010005545">
    <property type="protein sequence ID" value="CAA2997216.1"/>
    <property type="molecule type" value="Genomic_DNA"/>
</dbReference>